<dbReference type="InterPro" id="IPR011006">
    <property type="entry name" value="CheY-like_superfamily"/>
</dbReference>
<dbReference type="RefSeq" id="WP_188423111.1">
    <property type="nucleotide sequence ID" value="NZ_BMCI01000001.1"/>
</dbReference>
<dbReference type="InterPro" id="IPR050595">
    <property type="entry name" value="Bact_response_regulator"/>
</dbReference>
<dbReference type="PROSITE" id="PS50110">
    <property type="entry name" value="RESPONSE_REGULATORY"/>
    <property type="match status" value="1"/>
</dbReference>
<gene>
    <name evidence="4" type="ORF">GCM10007209_05890</name>
</gene>
<evidence type="ECO:0000313" key="4">
    <source>
        <dbReference type="EMBL" id="GGC47090.1"/>
    </source>
</evidence>
<protein>
    <recommendedName>
        <fullName evidence="3">Response regulatory domain-containing protein</fullName>
    </recommendedName>
</protein>
<dbReference type="Pfam" id="PF18545">
    <property type="entry name" value="HalOD1"/>
    <property type="match status" value="1"/>
</dbReference>
<evidence type="ECO:0000259" key="3">
    <source>
        <dbReference type="PROSITE" id="PS50110"/>
    </source>
</evidence>
<sequence>MNRPLKVLHVDDDPEMLALSTAAFRQLDAVSFLTSESATEALDVIAAESVDCVVSDSLVLPNGVPLVKAVRQKHADIPILLFTAKEWPEVADVAATAGVTEYVQKAGPGDLATVLQRVRDLVDDDSVDSALAVGVSAVTRALEEHAAATAEASFGVDDDWELVGQWLGDEELGIVIVESVESYGGLSAIETPLYEYIDTDALEELLHPVVEDEERPGIEVRFPYEDIQVAVTSTGDIFARPSTERTLS</sequence>
<dbReference type="SUPFAM" id="SSF52172">
    <property type="entry name" value="CheY-like"/>
    <property type="match status" value="1"/>
</dbReference>
<feature type="modified residue" description="4-aspartylphosphate" evidence="2">
    <location>
        <position position="56"/>
    </location>
</feature>
<organism evidence="4 5">
    <name type="scientific">Haloferax sulfurifontis</name>
    <dbReference type="NCBI Taxonomy" id="255616"/>
    <lineage>
        <taxon>Archaea</taxon>
        <taxon>Methanobacteriati</taxon>
        <taxon>Methanobacteriota</taxon>
        <taxon>Stenosarchaea group</taxon>
        <taxon>Halobacteria</taxon>
        <taxon>Halobacteriales</taxon>
        <taxon>Haloferacaceae</taxon>
        <taxon>Haloferax</taxon>
    </lineage>
</organism>
<dbReference type="Pfam" id="PF00072">
    <property type="entry name" value="Response_reg"/>
    <property type="match status" value="1"/>
</dbReference>
<accession>A0A830DW43</accession>
<evidence type="ECO:0000313" key="5">
    <source>
        <dbReference type="Proteomes" id="UP000646833"/>
    </source>
</evidence>
<dbReference type="GO" id="GO:0000160">
    <property type="term" value="P:phosphorelay signal transduction system"/>
    <property type="evidence" value="ECO:0007669"/>
    <property type="project" value="InterPro"/>
</dbReference>
<reference evidence="4" key="1">
    <citation type="journal article" date="2014" name="Int. J. Syst. Evol. Microbiol.">
        <title>Complete genome sequence of Corynebacterium casei LMG S-19264T (=DSM 44701T), isolated from a smear-ripened cheese.</title>
        <authorList>
            <consortium name="US DOE Joint Genome Institute (JGI-PGF)"/>
            <person name="Walter F."/>
            <person name="Albersmeier A."/>
            <person name="Kalinowski J."/>
            <person name="Ruckert C."/>
        </authorList>
    </citation>
    <scope>NUCLEOTIDE SEQUENCE</scope>
    <source>
        <strain evidence="4">CCM 7217</strain>
    </source>
</reference>
<keyword evidence="1 2" id="KW-0597">Phosphoprotein</keyword>
<dbReference type="Gene3D" id="3.40.50.2300">
    <property type="match status" value="1"/>
</dbReference>
<feature type="domain" description="Response regulatory" evidence="3">
    <location>
        <begin position="6"/>
        <end position="120"/>
    </location>
</feature>
<dbReference type="AlphaFoldDB" id="A0A830DW43"/>
<reference evidence="4" key="2">
    <citation type="submission" date="2020-09" db="EMBL/GenBank/DDBJ databases">
        <authorList>
            <person name="Sun Q."/>
            <person name="Sedlacek I."/>
        </authorList>
    </citation>
    <scope>NUCLEOTIDE SEQUENCE</scope>
    <source>
        <strain evidence="4">CCM 7217</strain>
    </source>
</reference>
<dbReference type="InterPro" id="IPR001789">
    <property type="entry name" value="Sig_transdc_resp-reg_receiver"/>
</dbReference>
<dbReference type="EMBL" id="BMCI01000001">
    <property type="protein sequence ID" value="GGC47090.1"/>
    <property type="molecule type" value="Genomic_DNA"/>
</dbReference>
<evidence type="ECO:0000256" key="2">
    <source>
        <dbReference type="PROSITE-ProRule" id="PRU00169"/>
    </source>
</evidence>
<dbReference type="PANTHER" id="PTHR44591:SF3">
    <property type="entry name" value="RESPONSE REGULATORY DOMAIN-CONTAINING PROTEIN"/>
    <property type="match status" value="1"/>
</dbReference>
<comment type="caution">
    <text evidence="4">The sequence shown here is derived from an EMBL/GenBank/DDBJ whole genome shotgun (WGS) entry which is preliminary data.</text>
</comment>
<dbReference type="SMART" id="SM00448">
    <property type="entry name" value="REC"/>
    <property type="match status" value="1"/>
</dbReference>
<proteinExistence type="predicted"/>
<dbReference type="Proteomes" id="UP000646833">
    <property type="component" value="Unassembled WGS sequence"/>
</dbReference>
<dbReference type="PANTHER" id="PTHR44591">
    <property type="entry name" value="STRESS RESPONSE REGULATOR PROTEIN 1"/>
    <property type="match status" value="1"/>
</dbReference>
<dbReference type="InterPro" id="IPR040624">
    <property type="entry name" value="HalOD1"/>
</dbReference>
<evidence type="ECO:0000256" key="1">
    <source>
        <dbReference type="ARBA" id="ARBA00022553"/>
    </source>
</evidence>
<name>A0A830DW43_9EURY</name>